<feature type="region of interest" description="Disordered" evidence="1">
    <location>
        <begin position="50"/>
        <end position="69"/>
    </location>
</feature>
<name>A0A1J9Q8T3_9EURO</name>
<organism evidence="2 3">
    <name type="scientific">Blastomyces percursus</name>
    <dbReference type="NCBI Taxonomy" id="1658174"/>
    <lineage>
        <taxon>Eukaryota</taxon>
        <taxon>Fungi</taxon>
        <taxon>Dikarya</taxon>
        <taxon>Ascomycota</taxon>
        <taxon>Pezizomycotina</taxon>
        <taxon>Eurotiomycetes</taxon>
        <taxon>Eurotiomycetidae</taxon>
        <taxon>Onygenales</taxon>
        <taxon>Ajellomycetaceae</taxon>
        <taxon>Blastomyces</taxon>
    </lineage>
</organism>
<reference evidence="2 3" key="1">
    <citation type="submission" date="2015-08" db="EMBL/GenBank/DDBJ databases">
        <title>Emmonsia species relationships and genome sequence.</title>
        <authorList>
            <person name="Cuomo C.A."/>
            <person name="Schwartz I.S."/>
            <person name="Kenyon C."/>
            <person name="De Hoog G.S."/>
            <person name="Govender N.P."/>
            <person name="Botha A."/>
            <person name="Moreno L."/>
            <person name="De Vries M."/>
            <person name="Munoz J.F."/>
            <person name="Stielow J.B."/>
        </authorList>
    </citation>
    <scope>NUCLEOTIDE SEQUENCE [LARGE SCALE GENOMIC DNA]</scope>
    <source>
        <strain evidence="2 3">EI222</strain>
    </source>
</reference>
<dbReference type="AlphaFoldDB" id="A0A1J9Q8T3"/>
<gene>
    <name evidence="2" type="ORF">ACJ73_03692</name>
</gene>
<dbReference type="OrthoDB" id="4189818at2759"/>
<evidence type="ECO:0000256" key="1">
    <source>
        <dbReference type="SAM" id="MobiDB-lite"/>
    </source>
</evidence>
<keyword evidence="3" id="KW-1185">Reference proteome</keyword>
<feature type="compositionally biased region" description="Acidic residues" evidence="1">
    <location>
        <begin position="52"/>
        <end position="67"/>
    </location>
</feature>
<dbReference type="VEuPathDB" id="FungiDB:ACJ73_03692"/>
<dbReference type="Proteomes" id="UP000242791">
    <property type="component" value="Unassembled WGS sequence"/>
</dbReference>
<dbReference type="EMBL" id="LGTZ01000459">
    <property type="protein sequence ID" value="OJD24945.1"/>
    <property type="molecule type" value="Genomic_DNA"/>
</dbReference>
<evidence type="ECO:0000313" key="3">
    <source>
        <dbReference type="Proteomes" id="UP000242791"/>
    </source>
</evidence>
<evidence type="ECO:0000313" key="2">
    <source>
        <dbReference type="EMBL" id="OJD24945.1"/>
    </source>
</evidence>
<accession>A0A1J9Q8T3</accession>
<comment type="caution">
    <text evidence="2">The sequence shown here is derived from an EMBL/GenBank/DDBJ whole genome shotgun (WGS) entry which is preliminary data.</text>
</comment>
<sequence length="86" mass="9982">MTDKIVSTATVHLSVPGDWKLWYKHVQGYAMSYKVSDFVDLDKPDMFSELEPPLEPECPEDATEEAEGSYNMKFSQWKSRDAKYKK</sequence>
<proteinExistence type="predicted"/>
<protein>
    <submittedName>
        <fullName evidence="2">Uncharacterized protein</fullName>
    </submittedName>
</protein>